<dbReference type="EMBL" id="JAATJV010386695">
    <property type="protein sequence ID" value="MBZ3883365.1"/>
    <property type="molecule type" value="Genomic_DNA"/>
</dbReference>
<dbReference type="Proteomes" id="UP001166674">
    <property type="component" value="Unassembled WGS sequence"/>
</dbReference>
<evidence type="ECO:0000256" key="1">
    <source>
        <dbReference type="SAM" id="MobiDB-lite"/>
    </source>
</evidence>
<dbReference type="PANTHER" id="PTHR46894">
    <property type="entry name" value="TSC22 DOMAIN FAMILY PROTEIN 2"/>
    <property type="match status" value="1"/>
</dbReference>
<keyword evidence="3" id="KW-1185">Reference proteome</keyword>
<name>A0AA41T4A4_SCICA</name>
<gene>
    <name evidence="2" type="ORF">SUZIE_172575</name>
</gene>
<organism evidence="2 3">
    <name type="scientific">Sciurus carolinensis</name>
    <name type="common">Eastern gray squirrel</name>
    <dbReference type="NCBI Taxonomy" id="30640"/>
    <lineage>
        <taxon>Eukaryota</taxon>
        <taxon>Metazoa</taxon>
        <taxon>Chordata</taxon>
        <taxon>Craniata</taxon>
        <taxon>Vertebrata</taxon>
        <taxon>Euteleostomi</taxon>
        <taxon>Mammalia</taxon>
        <taxon>Eutheria</taxon>
        <taxon>Euarchontoglires</taxon>
        <taxon>Glires</taxon>
        <taxon>Rodentia</taxon>
        <taxon>Sciuromorpha</taxon>
        <taxon>Sciuridae</taxon>
        <taxon>Sciurinae</taxon>
        <taxon>Sciurini</taxon>
        <taxon>Sciurus</taxon>
    </lineage>
</organism>
<dbReference type="PANTHER" id="PTHR46894:SF1">
    <property type="entry name" value="TSC22 DOMAIN FAMILY PROTEIN 2"/>
    <property type="match status" value="1"/>
</dbReference>
<comment type="caution">
    <text evidence="2">The sequence shown here is derived from an EMBL/GenBank/DDBJ whole genome shotgun (WGS) entry which is preliminary data.</text>
</comment>
<evidence type="ECO:0000313" key="3">
    <source>
        <dbReference type="Proteomes" id="UP001166674"/>
    </source>
</evidence>
<feature type="region of interest" description="Disordered" evidence="1">
    <location>
        <begin position="78"/>
        <end position="100"/>
    </location>
</feature>
<reference evidence="2" key="1">
    <citation type="submission" date="2020-03" db="EMBL/GenBank/DDBJ databases">
        <title>Studies in the Genomics of Life Span.</title>
        <authorList>
            <person name="Glass D."/>
        </authorList>
    </citation>
    <scope>NUCLEOTIDE SEQUENCE</scope>
    <source>
        <strain evidence="2">SUZIE</strain>
        <tissue evidence="2">Muscle</tissue>
    </source>
</reference>
<feature type="compositionally biased region" description="Low complexity" evidence="1">
    <location>
        <begin position="81"/>
        <end position="100"/>
    </location>
</feature>
<protein>
    <submittedName>
        <fullName evidence="2">TSC22 domain family protein 2</fullName>
    </submittedName>
</protein>
<dbReference type="AlphaFoldDB" id="A0AA41T4A4"/>
<proteinExistence type="predicted"/>
<accession>A0AA41T4A4</accession>
<dbReference type="InterPro" id="IPR053049">
    <property type="entry name" value="TSC22_domain_protein_2"/>
</dbReference>
<evidence type="ECO:0000313" key="2">
    <source>
        <dbReference type="EMBL" id="MBZ3883365.1"/>
    </source>
</evidence>
<sequence length="183" mass="18669">MSKMLAKKNCFQITSVTTAQVATSITKDTESLDDRDEQLAAAAAAPANGGGAVSAQSVARALASSLAAAIISAPTLGAQGGPSAAGPSSGPGTAAPAQPPTTCSSCFQVINLDHESGEPYRRSRWTCMEYYEQDWDRSVLTRPGTALGTAILSTRPLNGTAAWAPPEGGWVVVASMQEAPGSD</sequence>